<dbReference type="Pfam" id="PF14520">
    <property type="entry name" value="HHH_5"/>
    <property type="match status" value="1"/>
</dbReference>
<dbReference type="RefSeq" id="WP_008943469.1">
    <property type="nucleotide sequence ID" value="NZ_AMRL01000003.1"/>
</dbReference>
<keyword evidence="5 7" id="KW-0234">DNA repair</keyword>
<evidence type="ECO:0000256" key="3">
    <source>
        <dbReference type="ARBA" id="ARBA00022769"/>
    </source>
</evidence>
<keyword evidence="13" id="KW-1185">Reference proteome</keyword>
<evidence type="ECO:0000256" key="2">
    <source>
        <dbReference type="ARBA" id="ARBA00022763"/>
    </source>
</evidence>
<dbReference type="SUPFAM" id="SSF46600">
    <property type="entry name" value="C-terminal UvrC-binding domain of UvrB"/>
    <property type="match status" value="1"/>
</dbReference>
<keyword evidence="3 7" id="KW-0228">DNA excision</keyword>
<evidence type="ECO:0000256" key="1">
    <source>
        <dbReference type="ARBA" id="ARBA00022490"/>
    </source>
</evidence>
<feature type="domain" description="UvrC family homology region profile" evidence="11">
    <location>
        <begin position="286"/>
        <end position="515"/>
    </location>
</feature>
<evidence type="ECO:0000259" key="9">
    <source>
        <dbReference type="PROSITE" id="PS50151"/>
    </source>
</evidence>
<dbReference type="STRING" id="1207063.P24_04265"/>
<gene>
    <name evidence="7" type="primary">uvrC</name>
    <name evidence="12" type="ORF">P24_04265</name>
</gene>
<evidence type="ECO:0000259" key="10">
    <source>
        <dbReference type="PROSITE" id="PS50164"/>
    </source>
</evidence>
<dbReference type="Pfam" id="PF22920">
    <property type="entry name" value="UvrC_RNaseH"/>
    <property type="match status" value="1"/>
</dbReference>
<keyword evidence="2 7" id="KW-0227">DNA damage</keyword>
<dbReference type="SUPFAM" id="SSF47781">
    <property type="entry name" value="RuvA domain 2-like"/>
    <property type="match status" value="1"/>
</dbReference>
<dbReference type="FunFam" id="3.30.420.340:FF:000001">
    <property type="entry name" value="UvrABC system protein C"/>
    <property type="match status" value="1"/>
</dbReference>
<keyword evidence="1 7" id="KW-0963">Cytoplasm</keyword>
<dbReference type="InterPro" id="IPR035901">
    <property type="entry name" value="GIY-YIG_endonuc_sf"/>
</dbReference>
<evidence type="ECO:0000256" key="5">
    <source>
        <dbReference type="ARBA" id="ARBA00023204"/>
    </source>
</evidence>
<dbReference type="GO" id="GO:0009380">
    <property type="term" value="C:excinuclease repair complex"/>
    <property type="evidence" value="ECO:0007669"/>
    <property type="project" value="InterPro"/>
</dbReference>
<dbReference type="PANTHER" id="PTHR30562">
    <property type="entry name" value="UVRC/OXIDOREDUCTASE"/>
    <property type="match status" value="1"/>
</dbReference>
<sequence length="643" mass="71523">MAKAARDTHPFEPTPGRVPEPRPADAPAVSLERGVAVLKAKLRTLPNAPGVYRMLDKRGDALYVGKARSLKKRVVAYTQPERLPYRLQRMVAETVTLEVVVTHTEVEALLLESNYIKRFMPRYNVLLRDDKSFPYILISGDHDFPQILKHRGSRGRPGDYFGPFASAGAVKQTLTSLQRAFLLRNCTDSMFASRTRPCLQYQIKRCTAPCVGYVTKEQYAEQVREARDFFSGKSRQIQEMLARRMQAASDAMDFEAAALFRDRIRGLSHIQSHQDVNVAGLEDADVIAAHQEGGATCIQVFFFRGGRNYGNRSYFPSHEKNLELPAVLAAFIGQFYDNKEPPRAILLSHVPDEQELLAEALAVSAGHRVELAVPQRGAKRKVIDQAVTNAREALGRRLAESSSQRKLLDGVAAAFGLDGPLDRVEVYDNSHVQGTNAIGAMIVAGPDGLMKNAYRKFNIRAAEVAGDDYGMMREVLTRRFARALKEDPDRETGAWPDLVLIDGGLGQLGVAVEVLAELGIEDVPLVAIAKGPERNAGRERFFMPGREPFSMELRDPVLYFLQRLRDEAHRFAIETHRAKRAKSLQRSSLDDVPGIGGKRKKALLLHFGSARAVERAGLADLETVEGISRATAKKIYDHFHDEG</sequence>
<comment type="caution">
    <text evidence="12">The sequence shown here is derived from an EMBL/GenBank/DDBJ whole genome shotgun (WGS) entry which is preliminary data.</text>
</comment>
<organism evidence="12 13">
    <name type="scientific">Oceanibaculum indicum P24</name>
    <dbReference type="NCBI Taxonomy" id="1207063"/>
    <lineage>
        <taxon>Bacteria</taxon>
        <taxon>Pseudomonadati</taxon>
        <taxon>Pseudomonadota</taxon>
        <taxon>Alphaproteobacteria</taxon>
        <taxon>Rhodospirillales</taxon>
        <taxon>Oceanibaculaceae</taxon>
        <taxon>Oceanibaculum</taxon>
    </lineage>
</organism>
<feature type="domain" description="UVR" evidence="9">
    <location>
        <begin position="235"/>
        <end position="270"/>
    </location>
</feature>
<reference evidence="12 13" key="1">
    <citation type="journal article" date="2012" name="J. Bacteriol.">
        <title>Genome Sequence of Oceanibaculum indicum Type Strain P24.</title>
        <authorList>
            <person name="Lai Q."/>
            <person name="Shao Z."/>
        </authorList>
    </citation>
    <scope>NUCLEOTIDE SEQUENCE [LARGE SCALE GENOMIC DNA]</scope>
    <source>
        <strain evidence="12 13">P24</strain>
    </source>
</reference>
<dbReference type="Proteomes" id="UP000006746">
    <property type="component" value="Unassembled WGS sequence"/>
</dbReference>
<comment type="subunit">
    <text evidence="7">Interacts with UvrB in an incision complex.</text>
</comment>
<dbReference type="Pfam" id="PF08459">
    <property type="entry name" value="UvrC_RNaseH_dom"/>
    <property type="match status" value="1"/>
</dbReference>
<evidence type="ECO:0000256" key="6">
    <source>
        <dbReference type="ARBA" id="ARBA00023236"/>
    </source>
</evidence>
<dbReference type="HAMAP" id="MF_00203">
    <property type="entry name" value="UvrC"/>
    <property type="match status" value="1"/>
</dbReference>
<dbReference type="eggNOG" id="COG0322">
    <property type="taxonomic scope" value="Bacteria"/>
</dbReference>
<evidence type="ECO:0000259" key="11">
    <source>
        <dbReference type="PROSITE" id="PS50165"/>
    </source>
</evidence>
<evidence type="ECO:0000256" key="4">
    <source>
        <dbReference type="ARBA" id="ARBA00022881"/>
    </source>
</evidence>
<dbReference type="NCBIfam" id="NF001824">
    <property type="entry name" value="PRK00558.1-5"/>
    <property type="match status" value="1"/>
</dbReference>
<protein>
    <recommendedName>
        <fullName evidence="7">UvrABC system protein C</fullName>
        <shortName evidence="7">Protein UvrC</shortName>
    </recommendedName>
    <alternativeName>
        <fullName evidence="7">Excinuclease ABC subunit C</fullName>
    </alternativeName>
</protein>
<evidence type="ECO:0000256" key="7">
    <source>
        <dbReference type="HAMAP-Rule" id="MF_00203"/>
    </source>
</evidence>
<dbReference type="InterPro" id="IPR003583">
    <property type="entry name" value="Hlx-hairpin-Hlx_DNA-bd_motif"/>
</dbReference>
<dbReference type="InterPro" id="IPR004791">
    <property type="entry name" value="UvrC"/>
</dbReference>
<dbReference type="Pfam" id="PF02151">
    <property type="entry name" value="UVR"/>
    <property type="match status" value="1"/>
</dbReference>
<dbReference type="GO" id="GO:0003677">
    <property type="term" value="F:DNA binding"/>
    <property type="evidence" value="ECO:0007669"/>
    <property type="project" value="UniProtKB-UniRule"/>
</dbReference>
<dbReference type="Gene3D" id="3.40.1440.10">
    <property type="entry name" value="GIY-YIG endonuclease"/>
    <property type="match status" value="1"/>
</dbReference>
<dbReference type="InterPro" id="IPR001943">
    <property type="entry name" value="UVR_dom"/>
</dbReference>
<dbReference type="Gene3D" id="3.30.420.340">
    <property type="entry name" value="UvrC, RNAse H endonuclease domain"/>
    <property type="match status" value="1"/>
</dbReference>
<comment type="function">
    <text evidence="7">The UvrABC repair system catalyzes the recognition and processing of DNA lesions. UvrC both incises the 5' and 3' sides of the lesion. The N-terminal half is responsible for the 3' incision and the C-terminal half is responsible for the 5' incision.</text>
</comment>
<dbReference type="PANTHER" id="PTHR30562:SF1">
    <property type="entry name" value="UVRABC SYSTEM PROTEIN C"/>
    <property type="match status" value="1"/>
</dbReference>
<dbReference type="InterPro" id="IPR047296">
    <property type="entry name" value="GIY-YIG_UvrC_Cho"/>
</dbReference>
<dbReference type="GO" id="GO:0009432">
    <property type="term" value="P:SOS response"/>
    <property type="evidence" value="ECO:0007669"/>
    <property type="project" value="UniProtKB-UniRule"/>
</dbReference>
<dbReference type="FunFam" id="3.40.1440.10:FF:000001">
    <property type="entry name" value="UvrABC system protein C"/>
    <property type="match status" value="1"/>
</dbReference>
<dbReference type="InterPro" id="IPR038476">
    <property type="entry name" value="UvrC_RNase_H_dom_sf"/>
</dbReference>
<dbReference type="PROSITE" id="PS50151">
    <property type="entry name" value="UVR"/>
    <property type="match status" value="1"/>
</dbReference>
<dbReference type="EMBL" id="AMRL01000003">
    <property type="protein sequence ID" value="EKE78212.1"/>
    <property type="molecule type" value="Genomic_DNA"/>
</dbReference>
<dbReference type="InterPro" id="IPR010994">
    <property type="entry name" value="RuvA_2-like"/>
</dbReference>
<proteinExistence type="inferred from homology"/>
<dbReference type="AlphaFoldDB" id="K2JUN9"/>
<dbReference type="InterPro" id="IPR050066">
    <property type="entry name" value="UvrABC_protein_C"/>
</dbReference>
<dbReference type="PROSITE" id="PS50164">
    <property type="entry name" value="GIY_YIG"/>
    <property type="match status" value="1"/>
</dbReference>
<dbReference type="GO" id="GO:0005737">
    <property type="term" value="C:cytoplasm"/>
    <property type="evidence" value="ECO:0007669"/>
    <property type="project" value="UniProtKB-SubCell"/>
</dbReference>
<dbReference type="Pfam" id="PF01541">
    <property type="entry name" value="GIY-YIG"/>
    <property type="match status" value="1"/>
</dbReference>
<dbReference type="Gene3D" id="1.10.150.20">
    <property type="entry name" value="5' to 3' exonuclease, C-terminal subdomain"/>
    <property type="match status" value="1"/>
</dbReference>
<name>K2JUN9_9PROT</name>
<feature type="compositionally biased region" description="Basic and acidic residues" evidence="8">
    <location>
        <begin position="1"/>
        <end position="10"/>
    </location>
</feature>
<keyword evidence="6 7" id="KW-0742">SOS response</keyword>
<dbReference type="InterPro" id="IPR036876">
    <property type="entry name" value="UVR_dom_sf"/>
</dbReference>
<evidence type="ECO:0000313" key="12">
    <source>
        <dbReference type="EMBL" id="EKE78212.1"/>
    </source>
</evidence>
<accession>K2JUN9</accession>
<dbReference type="GO" id="GO:0009381">
    <property type="term" value="F:excinuclease ABC activity"/>
    <property type="evidence" value="ECO:0007669"/>
    <property type="project" value="UniProtKB-UniRule"/>
</dbReference>
<comment type="similarity">
    <text evidence="7">Belongs to the UvrC family.</text>
</comment>
<dbReference type="PROSITE" id="PS50165">
    <property type="entry name" value="UVRC"/>
    <property type="match status" value="1"/>
</dbReference>
<dbReference type="SUPFAM" id="SSF82771">
    <property type="entry name" value="GIY-YIG endonuclease"/>
    <property type="match status" value="1"/>
</dbReference>
<feature type="domain" description="GIY-YIG" evidence="10">
    <location>
        <begin position="47"/>
        <end position="125"/>
    </location>
</feature>
<dbReference type="NCBIfam" id="TIGR00194">
    <property type="entry name" value="uvrC"/>
    <property type="match status" value="1"/>
</dbReference>
<dbReference type="SMART" id="SM00278">
    <property type="entry name" value="HhH1"/>
    <property type="match status" value="2"/>
</dbReference>
<dbReference type="SMART" id="SM00465">
    <property type="entry name" value="GIYc"/>
    <property type="match status" value="1"/>
</dbReference>
<dbReference type="CDD" id="cd10434">
    <property type="entry name" value="GIY-YIG_UvrC_Cho"/>
    <property type="match status" value="1"/>
</dbReference>
<dbReference type="PATRIC" id="fig|1207063.3.peg.862"/>
<dbReference type="GO" id="GO:0006289">
    <property type="term" value="P:nucleotide-excision repair"/>
    <property type="evidence" value="ECO:0007669"/>
    <property type="project" value="UniProtKB-UniRule"/>
</dbReference>
<comment type="subcellular location">
    <subcellularLocation>
        <location evidence="7">Cytoplasm</location>
    </subcellularLocation>
</comment>
<dbReference type="InterPro" id="IPR000305">
    <property type="entry name" value="GIY-YIG_endonuc"/>
</dbReference>
<dbReference type="InterPro" id="IPR001162">
    <property type="entry name" value="UvrC_RNase_H_dom"/>
</dbReference>
<evidence type="ECO:0000313" key="13">
    <source>
        <dbReference type="Proteomes" id="UP000006746"/>
    </source>
</evidence>
<keyword evidence="4 7" id="KW-0267">Excision nuclease</keyword>
<feature type="region of interest" description="Disordered" evidence="8">
    <location>
        <begin position="1"/>
        <end position="26"/>
    </location>
</feature>
<evidence type="ECO:0000256" key="8">
    <source>
        <dbReference type="SAM" id="MobiDB-lite"/>
    </source>
</evidence>